<dbReference type="AlphaFoldDB" id="T1KTJ3"/>
<dbReference type="GO" id="GO:0016020">
    <property type="term" value="C:membrane"/>
    <property type="evidence" value="ECO:0007669"/>
    <property type="project" value="InterPro"/>
</dbReference>
<dbReference type="STRING" id="32264.T1KTJ3"/>
<dbReference type="Proteomes" id="UP000015104">
    <property type="component" value="Unassembled WGS sequence"/>
</dbReference>
<accession>T1KTJ3</accession>
<dbReference type="HOGENOM" id="CLU_1724646_0_0_1"/>
<proteinExistence type="predicted"/>
<name>T1KTJ3_TETUR</name>
<organism evidence="2 3">
    <name type="scientific">Tetranychus urticae</name>
    <name type="common">Two-spotted spider mite</name>
    <dbReference type="NCBI Taxonomy" id="32264"/>
    <lineage>
        <taxon>Eukaryota</taxon>
        <taxon>Metazoa</taxon>
        <taxon>Ecdysozoa</taxon>
        <taxon>Arthropoda</taxon>
        <taxon>Chelicerata</taxon>
        <taxon>Arachnida</taxon>
        <taxon>Acari</taxon>
        <taxon>Acariformes</taxon>
        <taxon>Trombidiformes</taxon>
        <taxon>Prostigmata</taxon>
        <taxon>Eleutherengona</taxon>
        <taxon>Raphignathae</taxon>
        <taxon>Tetranychoidea</taxon>
        <taxon>Tetranychidae</taxon>
        <taxon>Tetranychus</taxon>
    </lineage>
</organism>
<reference evidence="2" key="2">
    <citation type="submission" date="2015-06" db="UniProtKB">
        <authorList>
            <consortium name="EnsemblMetazoa"/>
        </authorList>
    </citation>
    <scope>IDENTIFICATION</scope>
</reference>
<dbReference type="EnsemblMetazoa" id="tetur213g00010.1">
    <property type="protein sequence ID" value="tetur213g00010.1"/>
    <property type="gene ID" value="tetur213g00010"/>
</dbReference>
<evidence type="ECO:0000313" key="2">
    <source>
        <dbReference type="EnsemblMetazoa" id="tetur213g00010.1"/>
    </source>
</evidence>
<reference evidence="3" key="1">
    <citation type="submission" date="2011-08" db="EMBL/GenBank/DDBJ databases">
        <authorList>
            <person name="Rombauts S."/>
        </authorList>
    </citation>
    <scope>NUCLEOTIDE SEQUENCE</scope>
    <source>
        <strain evidence="3">London</strain>
    </source>
</reference>
<dbReference type="CDD" id="cd06263">
    <property type="entry name" value="MAM"/>
    <property type="match status" value="1"/>
</dbReference>
<keyword evidence="3" id="KW-1185">Reference proteome</keyword>
<dbReference type="PANTHER" id="PTHR23282:SF101">
    <property type="entry name" value="MAM DOMAIN-CONTAINING PROTEIN"/>
    <property type="match status" value="1"/>
</dbReference>
<dbReference type="PANTHER" id="PTHR23282">
    <property type="entry name" value="APICAL ENDOSOMAL GLYCOPROTEIN PRECURSOR"/>
    <property type="match status" value="1"/>
</dbReference>
<dbReference type="SMART" id="SM00137">
    <property type="entry name" value="MAM"/>
    <property type="match status" value="1"/>
</dbReference>
<protein>
    <recommendedName>
        <fullName evidence="1">MAM domain-containing protein</fullName>
    </recommendedName>
</protein>
<dbReference type="InterPro" id="IPR000998">
    <property type="entry name" value="MAM_dom"/>
</dbReference>
<evidence type="ECO:0000313" key="3">
    <source>
        <dbReference type="Proteomes" id="UP000015104"/>
    </source>
</evidence>
<sequence length="320" mass="35749">MQKNDQPKSNCINIILEGVAKSSNEPERAYRGYVAVDDISISPLEETEGVCHGHCTFEGGMCGWTNEPEADDFDWKLGRGSDNFFTGPARDYYSFSKEYPLGGFLYISAAYPRRPGDKAVLISPSFPATGNQILSIKQSLEPFSSILNLSFLISQGLRRYCRLSVTKNSIKETILRSISCKFEEKIFHATSLTIFSIVLKLKIDNRKLTVSLFHLPVSGPFCFKFATHMYGNGIGTLRVKYRPGESKDDKSDKILWEMSGESGNNWYQAQLPIASAVAFNIIFEGIIGPNYLGNIAIDSISIEQGVCPSKLTKYYPYFDP</sequence>
<dbReference type="InterPro" id="IPR051560">
    <property type="entry name" value="MAM_domain-containing"/>
</dbReference>
<dbReference type="Gene3D" id="2.60.120.200">
    <property type="match status" value="2"/>
</dbReference>
<dbReference type="InterPro" id="IPR013320">
    <property type="entry name" value="ConA-like_dom_sf"/>
</dbReference>
<dbReference type="SUPFAM" id="SSF49899">
    <property type="entry name" value="Concanavalin A-like lectins/glucanases"/>
    <property type="match status" value="2"/>
</dbReference>
<evidence type="ECO:0000259" key="1">
    <source>
        <dbReference type="PROSITE" id="PS50060"/>
    </source>
</evidence>
<feature type="domain" description="MAM" evidence="1">
    <location>
        <begin position="53"/>
        <end position="309"/>
    </location>
</feature>
<dbReference type="Pfam" id="PF00629">
    <property type="entry name" value="MAM"/>
    <property type="match status" value="2"/>
</dbReference>
<dbReference type="PROSITE" id="PS50060">
    <property type="entry name" value="MAM_2"/>
    <property type="match status" value="1"/>
</dbReference>
<dbReference type="EMBL" id="CAEY01000535">
    <property type="status" value="NOT_ANNOTATED_CDS"/>
    <property type="molecule type" value="Genomic_DNA"/>
</dbReference>